<dbReference type="PROSITE" id="PS01109">
    <property type="entry name" value="RIBOSOMAL_L10"/>
    <property type="match status" value="1"/>
</dbReference>
<keyword evidence="5" id="KW-0694">RNA-binding</keyword>
<keyword evidence="7" id="KW-1185">Reference proteome</keyword>
<sequence length="175" mass="18795">MGRTPENKRQIVAELKQSLSESQLMFIVNYRGLSVGEIGDLRNRLGSKGGSCKVTKNTFMGIAVQDDERWQAVSEILKGDSAFVMVKDDLGGAIKAYQEFQKASKKTEIRGGVMDGKLLTEADLKAIADLPSKEQLLAQIAGAINGVATKLAVGINEVPSGLARAIKQISEKESA</sequence>
<dbReference type="Proteomes" id="UP000238634">
    <property type="component" value="Unassembled WGS sequence"/>
</dbReference>
<evidence type="ECO:0000313" key="7">
    <source>
        <dbReference type="Proteomes" id="UP000238634"/>
    </source>
</evidence>
<dbReference type="OrthoDB" id="9808307at2"/>
<dbReference type="RefSeq" id="WP_073071859.1">
    <property type="nucleotide sequence ID" value="NZ_MPPI01000013.1"/>
</dbReference>
<evidence type="ECO:0000256" key="4">
    <source>
        <dbReference type="ARBA" id="ARBA00035202"/>
    </source>
</evidence>
<dbReference type="GO" id="GO:0006412">
    <property type="term" value="P:translation"/>
    <property type="evidence" value="ECO:0007669"/>
    <property type="project" value="UniProtKB-UniRule"/>
</dbReference>
<reference evidence="6 7" key="1">
    <citation type="submission" date="2018-02" db="EMBL/GenBank/DDBJ databases">
        <authorList>
            <person name="Cohen D.B."/>
            <person name="Kent A.D."/>
        </authorList>
    </citation>
    <scope>NUCLEOTIDE SEQUENCE [LARGE SCALE GENOMIC DNA]</scope>
    <source>
        <strain evidence="6 7">ULC007</strain>
    </source>
</reference>
<keyword evidence="5" id="KW-0699">rRNA-binding</keyword>
<keyword evidence="2 5" id="KW-0689">Ribosomal protein</keyword>
<dbReference type="InterPro" id="IPR001790">
    <property type="entry name" value="Ribosomal_uL10"/>
</dbReference>
<dbReference type="InterPro" id="IPR043141">
    <property type="entry name" value="Ribosomal_uL10-like_sf"/>
</dbReference>
<dbReference type="InterPro" id="IPR022973">
    <property type="entry name" value="Ribosomal_uL10_bac"/>
</dbReference>
<dbReference type="NCBIfam" id="NF000955">
    <property type="entry name" value="PRK00099.1-1"/>
    <property type="match status" value="1"/>
</dbReference>
<evidence type="ECO:0000256" key="2">
    <source>
        <dbReference type="ARBA" id="ARBA00022980"/>
    </source>
</evidence>
<dbReference type="SUPFAM" id="SSF160369">
    <property type="entry name" value="Ribosomal protein L10-like"/>
    <property type="match status" value="1"/>
</dbReference>
<evidence type="ECO:0000313" key="6">
    <source>
        <dbReference type="EMBL" id="PSB19432.1"/>
    </source>
</evidence>
<reference evidence="6 7" key="2">
    <citation type="submission" date="2018-03" db="EMBL/GenBank/DDBJ databases">
        <title>The ancient ancestry and fast evolution of plastids.</title>
        <authorList>
            <person name="Moore K.R."/>
            <person name="Magnabosco C."/>
            <person name="Momper L."/>
            <person name="Gold D.A."/>
            <person name="Bosak T."/>
            <person name="Fournier G.P."/>
        </authorList>
    </citation>
    <scope>NUCLEOTIDE SEQUENCE [LARGE SCALE GENOMIC DNA]</scope>
    <source>
        <strain evidence="6 7">ULC007</strain>
    </source>
</reference>
<dbReference type="Pfam" id="PF00466">
    <property type="entry name" value="Ribosomal_L10"/>
    <property type="match status" value="1"/>
</dbReference>
<dbReference type="STRING" id="1920490.GCA_001895925_04639"/>
<accession>A0A2T1DG09</accession>
<protein>
    <recommendedName>
        <fullName evidence="4 5">Large ribosomal subunit protein uL10</fullName>
    </recommendedName>
</protein>
<evidence type="ECO:0000256" key="1">
    <source>
        <dbReference type="ARBA" id="ARBA00008889"/>
    </source>
</evidence>
<comment type="subunit">
    <text evidence="5">Part of the ribosomal stalk of the 50S ribosomal subunit. The N-terminus interacts with L11 and the large rRNA to form the base of the stalk. The C-terminus forms an elongated spine to which L12 dimers bind in a sequential fashion forming a multimeric L10(L12)X complex.</text>
</comment>
<comment type="caution">
    <text evidence="6">The sequence shown here is derived from an EMBL/GenBank/DDBJ whole genome shotgun (WGS) entry which is preliminary data.</text>
</comment>
<dbReference type="EMBL" id="PVWG01000010">
    <property type="protein sequence ID" value="PSB19432.1"/>
    <property type="molecule type" value="Genomic_DNA"/>
</dbReference>
<keyword evidence="3 5" id="KW-0687">Ribonucleoprotein</keyword>
<dbReference type="InterPro" id="IPR002363">
    <property type="entry name" value="Ribosomal_uL10_CS_bac"/>
</dbReference>
<dbReference type="GO" id="GO:0003735">
    <property type="term" value="F:structural constituent of ribosome"/>
    <property type="evidence" value="ECO:0007669"/>
    <property type="project" value="InterPro"/>
</dbReference>
<dbReference type="Gene3D" id="6.10.250.290">
    <property type="match status" value="1"/>
</dbReference>
<dbReference type="CDD" id="cd05797">
    <property type="entry name" value="Ribosomal_L10"/>
    <property type="match status" value="1"/>
</dbReference>
<dbReference type="PANTHER" id="PTHR11560">
    <property type="entry name" value="39S RIBOSOMAL PROTEIN L10, MITOCHONDRIAL"/>
    <property type="match status" value="1"/>
</dbReference>
<proteinExistence type="inferred from homology"/>
<dbReference type="GO" id="GO:0070180">
    <property type="term" value="F:large ribosomal subunit rRNA binding"/>
    <property type="evidence" value="ECO:0007669"/>
    <property type="project" value="UniProtKB-UniRule"/>
</dbReference>
<dbReference type="Gene3D" id="3.30.70.1730">
    <property type="match status" value="1"/>
</dbReference>
<dbReference type="GO" id="GO:0015934">
    <property type="term" value="C:large ribosomal subunit"/>
    <property type="evidence" value="ECO:0007669"/>
    <property type="project" value="InterPro"/>
</dbReference>
<gene>
    <name evidence="5" type="primary">rplJ</name>
    <name evidence="5" type="synonym">rpl10</name>
    <name evidence="6" type="ORF">C7B65_10955</name>
</gene>
<evidence type="ECO:0000256" key="3">
    <source>
        <dbReference type="ARBA" id="ARBA00023274"/>
    </source>
</evidence>
<comment type="similarity">
    <text evidence="1 5">Belongs to the universal ribosomal protein uL10 family.</text>
</comment>
<dbReference type="HAMAP" id="MF_00362">
    <property type="entry name" value="Ribosomal_uL10"/>
    <property type="match status" value="1"/>
</dbReference>
<organism evidence="6 7">
    <name type="scientific">Phormidesmis priestleyi ULC007</name>
    <dbReference type="NCBI Taxonomy" id="1920490"/>
    <lineage>
        <taxon>Bacteria</taxon>
        <taxon>Bacillati</taxon>
        <taxon>Cyanobacteriota</taxon>
        <taxon>Cyanophyceae</taxon>
        <taxon>Leptolyngbyales</taxon>
        <taxon>Leptolyngbyaceae</taxon>
        <taxon>Phormidesmis</taxon>
    </lineage>
</organism>
<dbReference type="AlphaFoldDB" id="A0A2T1DG09"/>
<name>A0A2T1DG09_9CYAN</name>
<evidence type="ECO:0000256" key="5">
    <source>
        <dbReference type="HAMAP-Rule" id="MF_00362"/>
    </source>
</evidence>
<dbReference type="InterPro" id="IPR047865">
    <property type="entry name" value="Ribosomal_uL10_bac_type"/>
</dbReference>
<comment type="function">
    <text evidence="5">Forms part of the ribosomal stalk, playing a central role in the interaction of the ribosome with GTP-bound translation factors.</text>
</comment>